<name>A0A096ZNY2_9RHOO</name>
<comment type="similarity">
    <text evidence="1">Belongs to the CbbQ/NirQ/NorQ/GpvN family.</text>
</comment>
<gene>
    <name evidence="6" type="primary">ibsE</name>
</gene>
<dbReference type="PANTHER" id="PTHR42759">
    <property type="entry name" value="MOXR FAMILY PROTEIN"/>
    <property type="match status" value="1"/>
</dbReference>
<dbReference type="GO" id="GO:0005524">
    <property type="term" value="F:ATP binding"/>
    <property type="evidence" value="ECO:0007669"/>
    <property type="project" value="UniProtKB-KW"/>
</dbReference>
<feature type="domain" description="ATPase dynein-related AAA" evidence="4">
    <location>
        <begin position="43"/>
        <end position="179"/>
    </location>
</feature>
<dbReference type="InterPro" id="IPR011704">
    <property type="entry name" value="ATPase_dyneun-rel_AAA"/>
</dbReference>
<keyword evidence="2" id="KW-0547">Nucleotide-binding</keyword>
<dbReference type="InterPro" id="IPR050764">
    <property type="entry name" value="CbbQ/NirQ/NorQ/GpvN"/>
</dbReference>
<evidence type="ECO:0000256" key="2">
    <source>
        <dbReference type="ARBA" id="ARBA00022741"/>
    </source>
</evidence>
<reference evidence="6" key="1">
    <citation type="journal article" date="2014" name="Appl. Environ. Microbiol.">
        <title>Anaerobic activation of p-cymene in denitrifying betaproteobacteria: methyl group hydroxylation versus addition to fumarate.</title>
        <authorList>
            <person name="Strijkstra A."/>
            <person name="Trautwein K."/>
            <person name="Jarling R."/>
            <person name="Wohlbrand L."/>
            <person name="Dorries M."/>
            <person name="Reinhardt R."/>
            <person name="Drozdowska M."/>
            <person name="Golding B.T."/>
            <person name="Wilkes H."/>
            <person name="Rabus R."/>
        </authorList>
    </citation>
    <scope>NUCLEOTIDE SEQUENCE</scope>
    <source>
        <strain evidence="6">PCyN2</strain>
    </source>
</reference>
<dbReference type="InterPro" id="IPR013615">
    <property type="entry name" value="CbbQ_C"/>
</dbReference>
<organism evidence="6">
    <name type="scientific">Thauera sp. pCyN2</name>
    <dbReference type="NCBI Taxonomy" id="1551544"/>
    <lineage>
        <taxon>Bacteria</taxon>
        <taxon>Pseudomonadati</taxon>
        <taxon>Pseudomonadota</taxon>
        <taxon>Betaproteobacteria</taxon>
        <taxon>Rhodocyclales</taxon>
        <taxon>Zoogloeaceae</taxon>
        <taxon>Thauera</taxon>
    </lineage>
</organism>
<accession>A0A096ZNY2</accession>
<evidence type="ECO:0000256" key="3">
    <source>
        <dbReference type="ARBA" id="ARBA00022840"/>
    </source>
</evidence>
<evidence type="ECO:0000259" key="5">
    <source>
        <dbReference type="Pfam" id="PF08406"/>
    </source>
</evidence>
<dbReference type="InterPro" id="IPR027417">
    <property type="entry name" value="P-loop_NTPase"/>
</dbReference>
<dbReference type="AlphaFoldDB" id="A0A096ZNY2"/>
<dbReference type="SUPFAM" id="SSF52540">
    <property type="entry name" value="P-loop containing nucleoside triphosphate hydrolases"/>
    <property type="match status" value="1"/>
</dbReference>
<dbReference type="PANTHER" id="PTHR42759:SF1">
    <property type="entry name" value="MAGNESIUM-CHELATASE SUBUNIT CHLD"/>
    <property type="match status" value="1"/>
</dbReference>
<dbReference type="Pfam" id="PF07728">
    <property type="entry name" value="AAA_5"/>
    <property type="match status" value="1"/>
</dbReference>
<evidence type="ECO:0000256" key="1">
    <source>
        <dbReference type="ARBA" id="ARBA00009417"/>
    </source>
</evidence>
<dbReference type="Gene3D" id="3.40.50.300">
    <property type="entry name" value="P-loop containing nucleotide triphosphate hydrolases"/>
    <property type="match status" value="1"/>
</dbReference>
<dbReference type="GO" id="GO:0016887">
    <property type="term" value="F:ATP hydrolysis activity"/>
    <property type="evidence" value="ECO:0007669"/>
    <property type="project" value="InterPro"/>
</dbReference>
<dbReference type="Pfam" id="PF08406">
    <property type="entry name" value="CbbQ_C"/>
    <property type="match status" value="1"/>
</dbReference>
<proteinExistence type="inferred from homology"/>
<evidence type="ECO:0000259" key="4">
    <source>
        <dbReference type="Pfam" id="PF07728"/>
    </source>
</evidence>
<sequence length="299" mass="33190">MSDTLGSSAGAFIPEEDPYYYASSETLSFLDKIHRISKKHPVNVLVTGKQGCGKSSLVRQYAAAHRLPLATFQIGILSEPGQLFGEYALENGETRYKQFLFPQALQTPNCVIHLEEINRPEHPKALNMLFSILSDDRQVWMDELGLLRVADGVTFFATLNEGDEYVGTELLDPALRDRFYVISMDYLPNEVEIEVLEKKTGITRQQATEVMEVVNKLRGNSDFLIDVSTRKALMIAEMIACGGGFREAIAASLQTDRATLESALMSLHVTLGKVEKGKTEYLLYTGKSRGTASLAKARV</sequence>
<evidence type="ECO:0000313" key="6">
    <source>
        <dbReference type="EMBL" id="AIS23710.1"/>
    </source>
</evidence>
<keyword evidence="3" id="KW-0067">ATP-binding</keyword>
<dbReference type="EMBL" id="KM105885">
    <property type="protein sequence ID" value="AIS23710.1"/>
    <property type="molecule type" value="Genomic_DNA"/>
</dbReference>
<feature type="domain" description="CbbQ/NirQ/NorQ C-terminal" evidence="5">
    <location>
        <begin position="192"/>
        <end position="264"/>
    </location>
</feature>
<protein>
    <submittedName>
        <fullName evidence="6">Putative chaperone protein</fullName>
    </submittedName>
</protein>